<dbReference type="Gene3D" id="1.10.510.10">
    <property type="entry name" value="Transferase(Phosphotransferase) domain 1"/>
    <property type="match status" value="1"/>
</dbReference>
<dbReference type="PROSITE" id="PS50011">
    <property type="entry name" value="PROTEIN_KINASE_DOM"/>
    <property type="match status" value="1"/>
</dbReference>
<proteinExistence type="predicted"/>
<evidence type="ECO:0000256" key="9">
    <source>
        <dbReference type="SAM" id="Phobius"/>
    </source>
</evidence>
<comment type="catalytic activity">
    <reaction evidence="7">
        <text>L-threonyl-[protein] + ATP = O-phospho-L-threonyl-[protein] + ADP + H(+)</text>
        <dbReference type="Rhea" id="RHEA:46608"/>
        <dbReference type="Rhea" id="RHEA-COMP:11060"/>
        <dbReference type="Rhea" id="RHEA-COMP:11605"/>
        <dbReference type="ChEBI" id="CHEBI:15378"/>
        <dbReference type="ChEBI" id="CHEBI:30013"/>
        <dbReference type="ChEBI" id="CHEBI:30616"/>
        <dbReference type="ChEBI" id="CHEBI:61977"/>
        <dbReference type="ChEBI" id="CHEBI:456216"/>
        <dbReference type="EC" id="2.7.11.1"/>
    </reaction>
</comment>
<gene>
    <name evidence="11" type="primary">pknD_8</name>
    <name evidence="11" type="ORF">hbim_03681</name>
</gene>
<dbReference type="EMBL" id="AP027452">
    <property type="protein sequence ID" value="BDY29741.1"/>
    <property type="molecule type" value="Genomic_DNA"/>
</dbReference>
<dbReference type="EC" id="2.7.11.1" evidence="1"/>
<evidence type="ECO:0000313" key="12">
    <source>
        <dbReference type="Proteomes" id="UP001241092"/>
    </source>
</evidence>
<dbReference type="GO" id="GO:0005524">
    <property type="term" value="F:ATP binding"/>
    <property type="evidence" value="ECO:0007669"/>
    <property type="project" value="UniProtKB-KW"/>
</dbReference>
<keyword evidence="6" id="KW-0067">ATP-binding</keyword>
<evidence type="ECO:0000259" key="10">
    <source>
        <dbReference type="PROSITE" id="PS50011"/>
    </source>
</evidence>
<keyword evidence="9" id="KW-0812">Transmembrane</keyword>
<keyword evidence="4" id="KW-0547">Nucleotide-binding</keyword>
<dbReference type="InterPro" id="IPR011009">
    <property type="entry name" value="Kinase-like_dom_sf"/>
</dbReference>
<dbReference type="PANTHER" id="PTHR43289:SF6">
    <property type="entry name" value="SERINE_THREONINE-PROTEIN KINASE NEKL-3"/>
    <property type="match status" value="1"/>
</dbReference>
<dbReference type="AlphaFoldDB" id="A0AAI8XP79"/>
<dbReference type="CDD" id="cd14014">
    <property type="entry name" value="STKc_PknB_like"/>
    <property type="match status" value="1"/>
</dbReference>
<evidence type="ECO:0000256" key="7">
    <source>
        <dbReference type="ARBA" id="ARBA00047899"/>
    </source>
</evidence>
<accession>A0AAI8XP79</accession>
<reference evidence="11" key="1">
    <citation type="submission" date="2023-03" db="EMBL/GenBank/DDBJ databases">
        <title>Draft genome sequence of a Mycolicibacterium mageritense strain H4_3_1 isolated from a hybrid biological-inorganic system reactor.</title>
        <authorList>
            <person name="Feng X."/>
            <person name="Kazama D."/>
            <person name="Sato K."/>
            <person name="Kobayashi H."/>
        </authorList>
    </citation>
    <scope>NUCLEOTIDE SEQUENCE</scope>
    <source>
        <strain evidence="11">H4_3_1</strain>
    </source>
</reference>
<sequence length="462" mass="49548">MPLTDGEEFAGYTIVRRLGSGGMGEVYLAQHPRLPRQDALKILPAQLTQDDAYRQRFHREAELAATLWNPHVVGVHDRGEHNGQLWISMDFVDGTDAAKLLSTNGTPGLPVGQVLDIADAVADALDFAHHHGLLHRDVKPANILLANPPTGRQRILLADFGIARHTEDVHGITETNTTLGTVSYAAPEQLLGQPLTPAADQYALAATIYTLLAGGPPFIDSNPAVVIGKHLNSPPPPVPPTLAAFNPVLARALAKAPADRFTTCTAFAQALRAASAGPATVYSTYIPPQPWNPGPQIASPRPRWPAIVIPAILAILTLVAGAAGALIMNSHRETAPATPNWQPYVDAASQFAVDLTSIDYRTIDRDIQKILDNSTGDFHRDFTDRRDSFTEVTRQAQSQSTGTVTGAGLESVSGDQATTLVAVTVKTTTGPTSEPSPRNWRMRITMARTGSDYKATNVEFVS</sequence>
<keyword evidence="9" id="KW-0472">Membrane</keyword>
<dbReference type="Pfam" id="PF00069">
    <property type="entry name" value="Pkinase"/>
    <property type="match status" value="1"/>
</dbReference>
<dbReference type="SUPFAM" id="SSF56112">
    <property type="entry name" value="Protein kinase-like (PK-like)"/>
    <property type="match status" value="1"/>
</dbReference>
<dbReference type="GO" id="GO:0004674">
    <property type="term" value="F:protein serine/threonine kinase activity"/>
    <property type="evidence" value="ECO:0007669"/>
    <property type="project" value="UniProtKB-KW"/>
</dbReference>
<dbReference type="PROSITE" id="PS00108">
    <property type="entry name" value="PROTEIN_KINASE_ST"/>
    <property type="match status" value="1"/>
</dbReference>
<keyword evidence="5 11" id="KW-0418">Kinase</keyword>
<dbReference type="SMART" id="SM00220">
    <property type="entry name" value="S_TKc"/>
    <property type="match status" value="1"/>
</dbReference>
<protein>
    <recommendedName>
        <fullName evidence="1">non-specific serine/threonine protein kinase</fullName>
        <ecNumber evidence="1">2.7.11.1</ecNumber>
    </recommendedName>
</protein>
<evidence type="ECO:0000256" key="6">
    <source>
        <dbReference type="ARBA" id="ARBA00022840"/>
    </source>
</evidence>
<organism evidence="11 12">
    <name type="scientific">Mycolicibacterium mageritense</name>
    <name type="common">Mycobacterium mageritense</name>
    <dbReference type="NCBI Taxonomy" id="53462"/>
    <lineage>
        <taxon>Bacteria</taxon>
        <taxon>Bacillati</taxon>
        <taxon>Actinomycetota</taxon>
        <taxon>Actinomycetes</taxon>
        <taxon>Mycobacteriales</taxon>
        <taxon>Mycobacteriaceae</taxon>
        <taxon>Mycolicibacterium</taxon>
    </lineage>
</organism>
<comment type="catalytic activity">
    <reaction evidence="8">
        <text>L-seryl-[protein] + ATP = O-phospho-L-seryl-[protein] + ADP + H(+)</text>
        <dbReference type="Rhea" id="RHEA:17989"/>
        <dbReference type="Rhea" id="RHEA-COMP:9863"/>
        <dbReference type="Rhea" id="RHEA-COMP:11604"/>
        <dbReference type="ChEBI" id="CHEBI:15378"/>
        <dbReference type="ChEBI" id="CHEBI:29999"/>
        <dbReference type="ChEBI" id="CHEBI:30616"/>
        <dbReference type="ChEBI" id="CHEBI:83421"/>
        <dbReference type="ChEBI" id="CHEBI:456216"/>
        <dbReference type="EC" id="2.7.11.1"/>
    </reaction>
</comment>
<evidence type="ECO:0000256" key="3">
    <source>
        <dbReference type="ARBA" id="ARBA00022679"/>
    </source>
</evidence>
<evidence type="ECO:0000256" key="4">
    <source>
        <dbReference type="ARBA" id="ARBA00022741"/>
    </source>
</evidence>
<keyword evidence="2" id="KW-0723">Serine/threonine-protein kinase</keyword>
<evidence type="ECO:0000256" key="8">
    <source>
        <dbReference type="ARBA" id="ARBA00048679"/>
    </source>
</evidence>
<feature type="domain" description="Protein kinase" evidence="10">
    <location>
        <begin position="12"/>
        <end position="272"/>
    </location>
</feature>
<feature type="transmembrane region" description="Helical" evidence="9">
    <location>
        <begin position="304"/>
        <end position="327"/>
    </location>
</feature>
<evidence type="ECO:0000256" key="1">
    <source>
        <dbReference type="ARBA" id="ARBA00012513"/>
    </source>
</evidence>
<dbReference type="Gene3D" id="3.30.200.20">
    <property type="entry name" value="Phosphorylase Kinase, domain 1"/>
    <property type="match status" value="1"/>
</dbReference>
<evidence type="ECO:0000256" key="5">
    <source>
        <dbReference type="ARBA" id="ARBA00022777"/>
    </source>
</evidence>
<keyword evidence="3 11" id="KW-0808">Transferase</keyword>
<name>A0AAI8XP79_MYCME</name>
<dbReference type="Proteomes" id="UP001241092">
    <property type="component" value="Chromosome"/>
</dbReference>
<evidence type="ECO:0000313" key="11">
    <source>
        <dbReference type="EMBL" id="BDY29741.1"/>
    </source>
</evidence>
<dbReference type="InterPro" id="IPR000719">
    <property type="entry name" value="Prot_kinase_dom"/>
</dbReference>
<dbReference type="PANTHER" id="PTHR43289">
    <property type="entry name" value="MITOGEN-ACTIVATED PROTEIN KINASE KINASE KINASE 20-RELATED"/>
    <property type="match status" value="1"/>
</dbReference>
<keyword evidence="9" id="KW-1133">Transmembrane helix</keyword>
<dbReference type="RefSeq" id="WP_286216397.1">
    <property type="nucleotide sequence ID" value="NZ_AP027452.1"/>
</dbReference>
<dbReference type="InterPro" id="IPR008271">
    <property type="entry name" value="Ser/Thr_kinase_AS"/>
</dbReference>
<dbReference type="FunFam" id="3.30.200.20:FF:000035">
    <property type="entry name" value="Serine/threonine protein kinase Stk1"/>
    <property type="match status" value="1"/>
</dbReference>
<dbReference type="GO" id="GO:0080090">
    <property type="term" value="P:regulation of primary metabolic process"/>
    <property type="evidence" value="ECO:0007669"/>
    <property type="project" value="UniProtKB-ARBA"/>
</dbReference>
<evidence type="ECO:0000256" key="2">
    <source>
        <dbReference type="ARBA" id="ARBA00022527"/>
    </source>
</evidence>